<protein>
    <submittedName>
        <fullName evidence="2">Alpha/beta hydrolase</fullName>
    </submittedName>
</protein>
<evidence type="ECO:0000313" key="2">
    <source>
        <dbReference type="EMBL" id="MCB5162062.1"/>
    </source>
</evidence>
<accession>A0A9X1IN94</accession>
<evidence type="ECO:0000313" key="3">
    <source>
        <dbReference type="Proteomes" id="UP001139095"/>
    </source>
</evidence>
<dbReference type="EMBL" id="JAJATW010000012">
    <property type="protein sequence ID" value="MCB5162062.1"/>
    <property type="molecule type" value="Genomic_DNA"/>
</dbReference>
<comment type="caution">
    <text evidence="2">The sequence shown here is derived from an EMBL/GenBank/DDBJ whole genome shotgun (WGS) entry which is preliminary data.</text>
</comment>
<proteinExistence type="predicted"/>
<evidence type="ECO:0000259" key="1">
    <source>
        <dbReference type="Pfam" id="PF00561"/>
    </source>
</evidence>
<dbReference type="PRINTS" id="PR00111">
    <property type="entry name" value="ABHYDROLASE"/>
</dbReference>
<organism evidence="2 3">
    <name type="scientific">Marinomonas algarum</name>
    <dbReference type="NCBI Taxonomy" id="2883105"/>
    <lineage>
        <taxon>Bacteria</taxon>
        <taxon>Pseudomonadati</taxon>
        <taxon>Pseudomonadota</taxon>
        <taxon>Gammaproteobacteria</taxon>
        <taxon>Oceanospirillales</taxon>
        <taxon>Oceanospirillaceae</taxon>
        <taxon>Marinomonas</taxon>
    </lineage>
</organism>
<dbReference type="InterPro" id="IPR029058">
    <property type="entry name" value="AB_hydrolase_fold"/>
</dbReference>
<dbReference type="SUPFAM" id="SSF53474">
    <property type="entry name" value="alpha/beta-Hydrolases"/>
    <property type="match status" value="1"/>
</dbReference>
<gene>
    <name evidence="2" type="ORF">LG368_09110</name>
</gene>
<dbReference type="GO" id="GO:0016787">
    <property type="term" value="F:hydrolase activity"/>
    <property type="evidence" value="ECO:0007669"/>
    <property type="project" value="UniProtKB-KW"/>
</dbReference>
<dbReference type="Gene3D" id="3.40.50.1820">
    <property type="entry name" value="alpha/beta hydrolase"/>
    <property type="match status" value="1"/>
</dbReference>
<sequence>MMSSIRDQNNNKDNLITWRHAFEDRHIQGYMTPVEAGSPTVHFLHGNGFAVKTYCRFLSQLKGYNLIMQDAAGHGGSSAGEKFVGWNKTALRFSLALQAQRAQLSQAKLIGMGHSFGGCMTLLMSEQQPELFDQLVLLDPALFPPRLIWMMRGATMAGLKSRFPLARQARRRRTQWNHIDDVRKSFFERGTFKGWEPECLEDYIKASIKQEEQGQCQLTCPTWMEEAIFSSYPKGLWHAVANLKVPTVILQGKETFDYLKEAYQLAVSLNPNIRVIEVEGGHCFMQQYSEATAQKVLSLL</sequence>
<dbReference type="RefSeq" id="WP_226754427.1">
    <property type="nucleotide sequence ID" value="NZ_JAJATW010000012.1"/>
</dbReference>
<dbReference type="PANTHER" id="PTHR42886:SF29">
    <property type="entry name" value="PUMMELIG, ISOFORM A"/>
    <property type="match status" value="1"/>
</dbReference>
<dbReference type="PANTHER" id="PTHR42886">
    <property type="entry name" value="RE40534P-RELATED"/>
    <property type="match status" value="1"/>
</dbReference>
<keyword evidence="3" id="KW-1185">Reference proteome</keyword>
<feature type="domain" description="AB hydrolase-1" evidence="1">
    <location>
        <begin position="39"/>
        <end position="284"/>
    </location>
</feature>
<name>A0A9X1IN94_9GAMM</name>
<reference evidence="2" key="1">
    <citation type="submission" date="2021-10" db="EMBL/GenBank/DDBJ databases">
        <title>Marinomonas pontica sp. nov., isolated from the Black Sea.</title>
        <authorList>
            <person name="Zhao L.-H."/>
            <person name="Xue J.-H."/>
        </authorList>
    </citation>
    <scope>NUCLEOTIDE SEQUENCE</scope>
    <source>
        <strain evidence="2">E8</strain>
    </source>
</reference>
<dbReference type="Pfam" id="PF00561">
    <property type="entry name" value="Abhydrolase_1"/>
    <property type="match status" value="1"/>
</dbReference>
<dbReference type="AlphaFoldDB" id="A0A9X1IN94"/>
<keyword evidence="2" id="KW-0378">Hydrolase</keyword>
<dbReference type="Proteomes" id="UP001139095">
    <property type="component" value="Unassembled WGS sequence"/>
</dbReference>
<dbReference type="InterPro" id="IPR000073">
    <property type="entry name" value="AB_hydrolase_1"/>
</dbReference>